<keyword evidence="5 7" id="KW-1133">Transmembrane helix</keyword>
<comment type="subcellular location">
    <subcellularLocation>
        <location evidence="1">Cell membrane</location>
        <topology evidence="1">Multi-pass membrane protein</topology>
    </subcellularLocation>
</comment>
<feature type="transmembrane region" description="Helical" evidence="7">
    <location>
        <begin position="337"/>
        <end position="356"/>
    </location>
</feature>
<keyword evidence="3" id="KW-1003">Cell membrane</keyword>
<evidence type="ECO:0000256" key="2">
    <source>
        <dbReference type="ARBA" id="ARBA00022448"/>
    </source>
</evidence>
<keyword evidence="2" id="KW-0813">Transport</keyword>
<evidence type="ECO:0000313" key="9">
    <source>
        <dbReference type="EMBL" id="MET4584090.1"/>
    </source>
</evidence>
<name>A0ABV2QST3_9MICO</name>
<feature type="transmembrane region" description="Helical" evidence="7">
    <location>
        <begin position="362"/>
        <end position="384"/>
    </location>
</feature>
<feature type="transmembrane region" description="Helical" evidence="7">
    <location>
        <begin position="110"/>
        <end position="131"/>
    </location>
</feature>
<dbReference type="InterPro" id="IPR036259">
    <property type="entry name" value="MFS_trans_sf"/>
</dbReference>
<reference evidence="9 10" key="1">
    <citation type="submission" date="2024-06" db="EMBL/GenBank/DDBJ databases">
        <title>Sorghum-associated microbial communities from plants grown in Nebraska, USA.</title>
        <authorList>
            <person name="Schachtman D."/>
        </authorList>
    </citation>
    <scope>NUCLEOTIDE SEQUENCE [LARGE SCALE GENOMIC DNA]</scope>
    <source>
        <strain evidence="9 10">2857</strain>
    </source>
</reference>
<feature type="domain" description="Major facilitator superfamily (MFS) profile" evidence="8">
    <location>
        <begin position="19"/>
        <end position="504"/>
    </location>
</feature>
<feature type="transmembrane region" description="Helical" evidence="7">
    <location>
        <begin position="405"/>
        <end position="426"/>
    </location>
</feature>
<dbReference type="PANTHER" id="PTHR42718:SF47">
    <property type="entry name" value="METHYL VIOLOGEN RESISTANCE PROTEIN SMVA"/>
    <property type="match status" value="1"/>
</dbReference>
<dbReference type="Gene3D" id="1.20.1250.20">
    <property type="entry name" value="MFS general substrate transporter like domains"/>
    <property type="match status" value="1"/>
</dbReference>
<feature type="transmembrane region" description="Helical" evidence="7">
    <location>
        <begin position="53"/>
        <end position="73"/>
    </location>
</feature>
<dbReference type="EMBL" id="JBEPSJ010000006">
    <property type="protein sequence ID" value="MET4584090.1"/>
    <property type="molecule type" value="Genomic_DNA"/>
</dbReference>
<feature type="transmembrane region" description="Helical" evidence="7">
    <location>
        <begin position="169"/>
        <end position="193"/>
    </location>
</feature>
<dbReference type="Pfam" id="PF07690">
    <property type="entry name" value="MFS_1"/>
    <property type="match status" value="1"/>
</dbReference>
<dbReference type="PANTHER" id="PTHR42718">
    <property type="entry name" value="MAJOR FACILITATOR SUPERFAMILY MULTIDRUG TRANSPORTER MFSC"/>
    <property type="match status" value="1"/>
</dbReference>
<evidence type="ECO:0000256" key="5">
    <source>
        <dbReference type="ARBA" id="ARBA00022989"/>
    </source>
</evidence>
<proteinExistence type="predicted"/>
<sequence length="505" mass="52223">MSTTDTTTRVRATPRQWAGLAVLMLPVLLVSIDNTVLSFALPHIARDLLPSAAAQLWIVDAYPLALAGLLVAMGNLGDRYGRRRLLMIGASGFGVVSLFAAFAPDATSLIAARVLLGVFGAMIMPATLSLLRSLFLDRRQRRLAIAIWATGFSAGSAIGPIVGGVLLEHYWWGSTFLIAIPVLLPLLVLAPILIKDSKDPSPGPFDLPSILLSMATLAPIVYAIKEVATEGFGVLPIALTLVGLTAGTLFVRRLSRQANPMLDMQLFRAPAFSGAVIVNLVSVISLVGLLFFLTQHLQLVLGLDPLEAALQLLPGTVVIIAAGLLVVPVVRFVRPGFIMAFGLTLSLVAYASIAIIGSDSTVLSLVIAFCVLGAGIGAAETLSNDLIISSVPPAKAGAASAVSETAYEVGAVLGTAVLGSILAASYRTSIVIPDGVGSSDAAAARETLGGAVEVSEGLPAALGDRLLESARAAFDSGVVATSWVAVALMAVAIAVTLITLRKVRG</sequence>
<accession>A0ABV2QST3</accession>
<feature type="transmembrane region" description="Helical" evidence="7">
    <location>
        <begin position="480"/>
        <end position="500"/>
    </location>
</feature>
<feature type="transmembrane region" description="Helical" evidence="7">
    <location>
        <begin position="20"/>
        <end position="41"/>
    </location>
</feature>
<evidence type="ECO:0000259" key="8">
    <source>
        <dbReference type="PROSITE" id="PS50850"/>
    </source>
</evidence>
<comment type="caution">
    <text evidence="9">The sequence shown here is derived from an EMBL/GenBank/DDBJ whole genome shotgun (WGS) entry which is preliminary data.</text>
</comment>
<dbReference type="InterPro" id="IPR011701">
    <property type="entry name" value="MFS"/>
</dbReference>
<evidence type="ECO:0000256" key="4">
    <source>
        <dbReference type="ARBA" id="ARBA00022692"/>
    </source>
</evidence>
<protein>
    <submittedName>
        <fullName evidence="9">DHA2 family multidrug resistance protein-like MFS transporter</fullName>
    </submittedName>
</protein>
<dbReference type="CDD" id="cd17321">
    <property type="entry name" value="MFS_MMR_MDR_like"/>
    <property type="match status" value="1"/>
</dbReference>
<evidence type="ECO:0000256" key="3">
    <source>
        <dbReference type="ARBA" id="ARBA00022475"/>
    </source>
</evidence>
<dbReference type="RefSeq" id="WP_354026255.1">
    <property type="nucleotide sequence ID" value="NZ_JBEPSJ010000006.1"/>
</dbReference>
<dbReference type="Proteomes" id="UP001549257">
    <property type="component" value="Unassembled WGS sequence"/>
</dbReference>
<feature type="transmembrane region" description="Helical" evidence="7">
    <location>
        <begin position="143"/>
        <end position="163"/>
    </location>
</feature>
<feature type="transmembrane region" description="Helical" evidence="7">
    <location>
        <begin position="231"/>
        <end position="251"/>
    </location>
</feature>
<feature type="transmembrane region" description="Helical" evidence="7">
    <location>
        <begin position="271"/>
        <end position="292"/>
    </location>
</feature>
<feature type="transmembrane region" description="Helical" evidence="7">
    <location>
        <begin position="312"/>
        <end position="330"/>
    </location>
</feature>
<feature type="transmembrane region" description="Helical" evidence="7">
    <location>
        <begin position="205"/>
        <end position="225"/>
    </location>
</feature>
<evidence type="ECO:0000313" key="10">
    <source>
        <dbReference type="Proteomes" id="UP001549257"/>
    </source>
</evidence>
<evidence type="ECO:0000256" key="6">
    <source>
        <dbReference type="ARBA" id="ARBA00023136"/>
    </source>
</evidence>
<gene>
    <name evidence="9" type="ORF">ABIE21_003628</name>
</gene>
<dbReference type="InterPro" id="IPR020846">
    <property type="entry name" value="MFS_dom"/>
</dbReference>
<keyword evidence="10" id="KW-1185">Reference proteome</keyword>
<keyword evidence="6 7" id="KW-0472">Membrane</keyword>
<evidence type="ECO:0000256" key="1">
    <source>
        <dbReference type="ARBA" id="ARBA00004651"/>
    </source>
</evidence>
<keyword evidence="4 7" id="KW-0812">Transmembrane</keyword>
<feature type="transmembrane region" description="Helical" evidence="7">
    <location>
        <begin position="85"/>
        <end position="104"/>
    </location>
</feature>
<evidence type="ECO:0000256" key="7">
    <source>
        <dbReference type="SAM" id="Phobius"/>
    </source>
</evidence>
<dbReference type="SUPFAM" id="SSF103473">
    <property type="entry name" value="MFS general substrate transporter"/>
    <property type="match status" value="1"/>
</dbReference>
<dbReference type="PROSITE" id="PS50850">
    <property type="entry name" value="MFS"/>
    <property type="match status" value="1"/>
</dbReference>
<organism evidence="9 10">
    <name type="scientific">Conyzicola nivalis</name>
    <dbReference type="NCBI Taxonomy" id="1477021"/>
    <lineage>
        <taxon>Bacteria</taxon>
        <taxon>Bacillati</taxon>
        <taxon>Actinomycetota</taxon>
        <taxon>Actinomycetes</taxon>
        <taxon>Micrococcales</taxon>
        <taxon>Microbacteriaceae</taxon>
        <taxon>Conyzicola</taxon>
    </lineage>
</organism>